<organism evidence="1 2">
    <name type="scientific">Marinobacter salinisoli</name>
    <dbReference type="NCBI Taxonomy" id="2769486"/>
    <lineage>
        <taxon>Bacteria</taxon>
        <taxon>Pseudomonadati</taxon>
        <taxon>Pseudomonadota</taxon>
        <taxon>Gammaproteobacteria</taxon>
        <taxon>Pseudomonadales</taxon>
        <taxon>Marinobacteraceae</taxon>
        <taxon>Marinobacter</taxon>
    </lineage>
</organism>
<keyword evidence="2" id="KW-1185">Reference proteome</keyword>
<evidence type="ECO:0000313" key="2">
    <source>
        <dbReference type="Proteomes" id="UP000663555"/>
    </source>
</evidence>
<protein>
    <submittedName>
        <fullName evidence="1">DUF3630 family protein</fullName>
    </submittedName>
</protein>
<reference evidence="1 2" key="1">
    <citation type="submission" date="2021-03" db="EMBL/GenBank/DDBJ databases">
        <title>Genome sequencing of Marinobacter sp. LPB0319.</title>
        <authorList>
            <person name="Kim J."/>
        </authorList>
    </citation>
    <scope>NUCLEOTIDE SEQUENCE [LARGE SCALE GENOMIC DNA]</scope>
    <source>
        <strain evidence="1 2">LPB0319</strain>
    </source>
</reference>
<dbReference type="Proteomes" id="UP000663555">
    <property type="component" value="Chromosome"/>
</dbReference>
<sequence>MASGDFSLELTEAGSWESFPSFAKKFVAQIGAKIIKKIDGPDIRIWEIEYEGVVLNFVYDDFPNGVSIEPRGKEGQPAIEKLFRHVSEQSDPDGL</sequence>
<dbReference type="Pfam" id="PF12305">
    <property type="entry name" value="DUF3630"/>
    <property type="match status" value="1"/>
</dbReference>
<dbReference type="InterPro" id="IPR022080">
    <property type="entry name" value="DUF3630"/>
</dbReference>
<proteinExistence type="predicted"/>
<dbReference type="EMBL" id="CP071247">
    <property type="protein sequence ID" value="QSP94184.1"/>
    <property type="molecule type" value="Genomic_DNA"/>
</dbReference>
<accession>A0ABX7MS23</accession>
<gene>
    <name evidence="1" type="ORF">LPB19_13440</name>
</gene>
<dbReference type="RefSeq" id="WP_206643405.1">
    <property type="nucleotide sequence ID" value="NZ_CP071247.1"/>
</dbReference>
<name>A0ABX7MS23_9GAMM</name>
<evidence type="ECO:0000313" key="1">
    <source>
        <dbReference type="EMBL" id="QSP94184.1"/>
    </source>
</evidence>